<keyword evidence="5 11" id="KW-0479">Metal-binding</keyword>
<dbReference type="InterPro" id="IPR036396">
    <property type="entry name" value="Cyt_P450_sf"/>
</dbReference>
<keyword evidence="3 11" id="KW-0349">Heme</keyword>
<dbReference type="EMBL" id="QJKJ01017085">
    <property type="protein sequence ID" value="RDX60148.1"/>
    <property type="molecule type" value="Genomic_DNA"/>
</dbReference>
<dbReference type="InterPro" id="IPR050665">
    <property type="entry name" value="Cytochrome_P450_Monooxygen"/>
</dbReference>
<keyword evidence="4" id="KW-0812">Transmembrane</keyword>
<dbReference type="PRINTS" id="PR00385">
    <property type="entry name" value="P450"/>
</dbReference>
<evidence type="ECO:0000256" key="11">
    <source>
        <dbReference type="PIRSR" id="PIRSR602401-1"/>
    </source>
</evidence>
<evidence type="ECO:0000256" key="3">
    <source>
        <dbReference type="ARBA" id="ARBA00022617"/>
    </source>
</evidence>
<dbReference type="InterPro" id="IPR017972">
    <property type="entry name" value="Cyt_P450_CS"/>
</dbReference>
<dbReference type="FunFam" id="1.10.630.10:FF:000029">
    <property type="entry name" value="Cytochrome P450 734A1"/>
    <property type="match status" value="1"/>
</dbReference>
<dbReference type="GO" id="GO:0020037">
    <property type="term" value="F:heme binding"/>
    <property type="evidence" value="ECO:0007669"/>
    <property type="project" value="InterPro"/>
</dbReference>
<evidence type="ECO:0000256" key="6">
    <source>
        <dbReference type="ARBA" id="ARBA00022989"/>
    </source>
</evidence>
<dbReference type="GO" id="GO:0010268">
    <property type="term" value="P:brassinosteroid homeostasis"/>
    <property type="evidence" value="ECO:0007669"/>
    <property type="project" value="TreeGrafter"/>
</dbReference>
<comment type="similarity">
    <text evidence="2 12">Belongs to the cytochrome P450 family.</text>
</comment>
<comment type="caution">
    <text evidence="13">The sequence shown here is derived from an EMBL/GenBank/DDBJ whole genome shotgun (WGS) entry which is preliminary data.</text>
</comment>
<keyword evidence="8 11" id="KW-0408">Iron</keyword>
<keyword evidence="7 12" id="KW-0560">Oxidoreductase</keyword>
<dbReference type="GO" id="GO:0016131">
    <property type="term" value="P:brassinosteroid metabolic process"/>
    <property type="evidence" value="ECO:0007669"/>
    <property type="project" value="TreeGrafter"/>
</dbReference>
<name>A0A371E2B8_MUCPR</name>
<accession>A0A371E2B8</accession>
<sequence length="536" mass="60636">MEEFKILFVFLMSLLLVLKVAVSLWWRPRKIEGHFAKQGIRGPPYRFFIGNVKELVGMMMKASSQPMPFSHNILPRVLSFYHHWKKIYGATFLVWFGPTVRVTVSDPDLIREIFTSKSEFYEKNESPPLVKQLEGDGLLSLKGEKWAHHRRIISPTFHMENLKLLIPIMATSVVEMLEKWKAKAEKGEVEIEVSEGFQTLIEDVITRAAFGSSYEDGKAVFQLQAQQMVLAADAFQKVFIPGYRFFPTGRNINSWKLDKEIKKSLVKLIHRRKENVCENEDTKGPKDLLGLMIQASNTTSNLNVTVDDIVEECKTFFFAGKHTTSNLLTWTTVLLAMHPEWQVRAREELLSVCGARDIPTKDDIAKLKTVSNYAFALSNPLSLPLLTMIVNESLRLYPPTIATIRRAKVDVELGAYKIPRGTELLIPIVAVHHDQATWGSDASEFNPGRFSNGVSRAAHHPFAFIPFGLGVRTCIGQNLAILQTKVALAIMLHRFSFRLAPTYRHAPTVLMLLYPQYGAPILFQPVSTTATTGDYS</sequence>
<evidence type="ECO:0000313" key="13">
    <source>
        <dbReference type="EMBL" id="RDX60148.1"/>
    </source>
</evidence>
<dbReference type="AlphaFoldDB" id="A0A371E2B8"/>
<evidence type="ECO:0000256" key="7">
    <source>
        <dbReference type="ARBA" id="ARBA00023002"/>
    </source>
</evidence>
<reference evidence="13" key="1">
    <citation type="submission" date="2018-05" db="EMBL/GenBank/DDBJ databases">
        <title>Draft genome of Mucuna pruriens seed.</title>
        <authorList>
            <person name="Nnadi N.E."/>
            <person name="Vos R."/>
            <person name="Hasami M.H."/>
            <person name="Devisetty U.K."/>
            <person name="Aguiy J.C."/>
        </authorList>
    </citation>
    <scope>NUCLEOTIDE SEQUENCE [LARGE SCALE GENOMIC DNA]</scope>
    <source>
        <strain evidence="13">JCA_2017</strain>
    </source>
</reference>
<evidence type="ECO:0000256" key="9">
    <source>
        <dbReference type="ARBA" id="ARBA00023033"/>
    </source>
</evidence>
<dbReference type="InterPro" id="IPR001128">
    <property type="entry name" value="Cyt_P450"/>
</dbReference>
<evidence type="ECO:0000256" key="1">
    <source>
        <dbReference type="ARBA" id="ARBA00004167"/>
    </source>
</evidence>
<dbReference type="GO" id="GO:0005506">
    <property type="term" value="F:iron ion binding"/>
    <property type="evidence" value="ECO:0007669"/>
    <property type="project" value="InterPro"/>
</dbReference>
<dbReference type="PANTHER" id="PTHR24282">
    <property type="entry name" value="CYTOCHROME P450 FAMILY MEMBER"/>
    <property type="match status" value="1"/>
</dbReference>
<protein>
    <submittedName>
        <fullName evidence="13">Cytochrome P450 734A1</fullName>
    </submittedName>
</protein>
<evidence type="ECO:0000313" key="14">
    <source>
        <dbReference type="Proteomes" id="UP000257109"/>
    </source>
</evidence>
<comment type="subcellular location">
    <subcellularLocation>
        <location evidence="1">Membrane</location>
        <topology evidence="1">Single-pass membrane protein</topology>
    </subcellularLocation>
</comment>
<feature type="non-terminal residue" evidence="13">
    <location>
        <position position="1"/>
    </location>
</feature>
<keyword evidence="10" id="KW-0472">Membrane</keyword>
<keyword evidence="14" id="KW-1185">Reference proteome</keyword>
<dbReference type="Pfam" id="PF00067">
    <property type="entry name" value="p450"/>
    <property type="match status" value="1"/>
</dbReference>
<evidence type="ECO:0000256" key="10">
    <source>
        <dbReference type="ARBA" id="ARBA00023136"/>
    </source>
</evidence>
<evidence type="ECO:0000256" key="4">
    <source>
        <dbReference type="ARBA" id="ARBA00022692"/>
    </source>
</evidence>
<dbReference type="InterPro" id="IPR002401">
    <property type="entry name" value="Cyt_P450_E_grp-I"/>
</dbReference>
<dbReference type="CDD" id="cd20639">
    <property type="entry name" value="CYP734"/>
    <property type="match status" value="1"/>
</dbReference>
<organism evidence="13 14">
    <name type="scientific">Mucuna pruriens</name>
    <name type="common">Velvet bean</name>
    <name type="synonym">Dolichos pruriens</name>
    <dbReference type="NCBI Taxonomy" id="157652"/>
    <lineage>
        <taxon>Eukaryota</taxon>
        <taxon>Viridiplantae</taxon>
        <taxon>Streptophyta</taxon>
        <taxon>Embryophyta</taxon>
        <taxon>Tracheophyta</taxon>
        <taxon>Spermatophyta</taxon>
        <taxon>Magnoliopsida</taxon>
        <taxon>eudicotyledons</taxon>
        <taxon>Gunneridae</taxon>
        <taxon>Pentapetalae</taxon>
        <taxon>rosids</taxon>
        <taxon>fabids</taxon>
        <taxon>Fabales</taxon>
        <taxon>Fabaceae</taxon>
        <taxon>Papilionoideae</taxon>
        <taxon>50 kb inversion clade</taxon>
        <taxon>NPAAA clade</taxon>
        <taxon>indigoferoid/millettioid clade</taxon>
        <taxon>Phaseoleae</taxon>
        <taxon>Mucuna</taxon>
    </lineage>
</organism>
<evidence type="ECO:0000256" key="12">
    <source>
        <dbReference type="RuleBase" id="RU000461"/>
    </source>
</evidence>
<evidence type="ECO:0000256" key="5">
    <source>
        <dbReference type="ARBA" id="ARBA00022723"/>
    </source>
</evidence>
<dbReference type="PRINTS" id="PR00463">
    <property type="entry name" value="EP450I"/>
</dbReference>
<dbReference type="GO" id="GO:0004497">
    <property type="term" value="F:monooxygenase activity"/>
    <property type="evidence" value="ECO:0007669"/>
    <property type="project" value="UniProtKB-KW"/>
</dbReference>
<dbReference type="STRING" id="157652.A0A371E2B8"/>
<dbReference type="PANTHER" id="PTHR24282:SF224">
    <property type="entry name" value="CYTOCHROME P450 734A1"/>
    <property type="match status" value="1"/>
</dbReference>
<keyword evidence="9 12" id="KW-0503">Monooxygenase</keyword>
<comment type="cofactor">
    <cofactor evidence="11">
        <name>heme</name>
        <dbReference type="ChEBI" id="CHEBI:30413"/>
    </cofactor>
</comment>
<dbReference type="OrthoDB" id="1470350at2759"/>
<feature type="binding site" description="axial binding residue" evidence="11">
    <location>
        <position position="474"/>
    </location>
    <ligand>
        <name>heme</name>
        <dbReference type="ChEBI" id="CHEBI:30413"/>
    </ligand>
    <ligandPart>
        <name>Fe</name>
        <dbReference type="ChEBI" id="CHEBI:18248"/>
    </ligandPart>
</feature>
<dbReference type="PROSITE" id="PS00086">
    <property type="entry name" value="CYTOCHROME_P450"/>
    <property type="match status" value="1"/>
</dbReference>
<dbReference type="Gene3D" id="1.10.630.10">
    <property type="entry name" value="Cytochrome P450"/>
    <property type="match status" value="1"/>
</dbReference>
<dbReference type="SUPFAM" id="SSF48264">
    <property type="entry name" value="Cytochrome P450"/>
    <property type="match status" value="1"/>
</dbReference>
<keyword evidence="6" id="KW-1133">Transmembrane helix</keyword>
<gene>
    <name evidence="13" type="primary">CYP734A1</name>
    <name evidence="13" type="ORF">CR513_61739</name>
</gene>
<proteinExistence type="inferred from homology"/>
<evidence type="ECO:0000256" key="2">
    <source>
        <dbReference type="ARBA" id="ARBA00010617"/>
    </source>
</evidence>
<dbReference type="GO" id="GO:0016020">
    <property type="term" value="C:membrane"/>
    <property type="evidence" value="ECO:0007669"/>
    <property type="project" value="UniProtKB-SubCell"/>
</dbReference>
<dbReference type="GO" id="GO:0016705">
    <property type="term" value="F:oxidoreductase activity, acting on paired donors, with incorporation or reduction of molecular oxygen"/>
    <property type="evidence" value="ECO:0007669"/>
    <property type="project" value="InterPro"/>
</dbReference>
<evidence type="ECO:0000256" key="8">
    <source>
        <dbReference type="ARBA" id="ARBA00023004"/>
    </source>
</evidence>
<dbReference type="Proteomes" id="UP000257109">
    <property type="component" value="Unassembled WGS sequence"/>
</dbReference>